<dbReference type="InterPro" id="IPR011993">
    <property type="entry name" value="PH-like_dom_sf"/>
</dbReference>
<sequence>MSRKNSWVDLNDEMSDSDQHEIVWKGVLKKRTSYKMSQQRTFVLYMDGRLEYYKDEVLYRGVLQLIPSSKVNLAVESIDGRLSLFPGKKWVLRLTLQEGGKDVRLSAQKQEGKSEEDVLSEWHQRIMHVIDHLRDLQHQ</sequence>
<evidence type="ECO:0008006" key="3">
    <source>
        <dbReference type="Google" id="ProtNLM"/>
    </source>
</evidence>
<dbReference type="Gene3D" id="2.30.29.30">
    <property type="entry name" value="Pleckstrin-homology domain (PH domain)/Phosphotyrosine-binding domain (PTB)"/>
    <property type="match status" value="1"/>
</dbReference>
<keyword evidence="2" id="KW-1185">Reference proteome</keyword>
<comment type="caution">
    <text evidence="1">The sequence shown here is derived from an EMBL/GenBank/DDBJ whole genome shotgun (WGS) entry which is preliminary data.</text>
</comment>
<protein>
    <recommendedName>
        <fullName evidence="3">PH domain-containing protein</fullName>
    </recommendedName>
</protein>
<dbReference type="AlphaFoldDB" id="A0A8J8SW04"/>
<dbReference type="Proteomes" id="UP000785679">
    <property type="component" value="Unassembled WGS sequence"/>
</dbReference>
<proteinExistence type="predicted"/>
<dbReference type="SUPFAM" id="SSF50729">
    <property type="entry name" value="PH domain-like"/>
    <property type="match status" value="1"/>
</dbReference>
<evidence type="ECO:0000313" key="1">
    <source>
        <dbReference type="EMBL" id="TNV72710.1"/>
    </source>
</evidence>
<name>A0A8J8SW04_HALGN</name>
<dbReference type="EMBL" id="RRYP01021224">
    <property type="protein sequence ID" value="TNV72710.1"/>
    <property type="molecule type" value="Genomic_DNA"/>
</dbReference>
<organism evidence="1 2">
    <name type="scientific">Halteria grandinella</name>
    <dbReference type="NCBI Taxonomy" id="5974"/>
    <lineage>
        <taxon>Eukaryota</taxon>
        <taxon>Sar</taxon>
        <taxon>Alveolata</taxon>
        <taxon>Ciliophora</taxon>
        <taxon>Intramacronucleata</taxon>
        <taxon>Spirotrichea</taxon>
        <taxon>Stichotrichia</taxon>
        <taxon>Sporadotrichida</taxon>
        <taxon>Halteriidae</taxon>
        <taxon>Halteria</taxon>
    </lineage>
</organism>
<reference evidence="1" key="1">
    <citation type="submission" date="2019-06" db="EMBL/GenBank/DDBJ databases">
        <authorList>
            <person name="Zheng W."/>
        </authorList>
    </citation>
    <scope>NUCLEOTIDE SEQUENCE</scope>
    <source>
        <strain evidence="1">QDHG01</strain>
    </source>
</reference>
<gene>
    <name evidence="1" type="ORF">FGO68_gene8547</name>
</gene>
<evidence type="ECO:0000313" key="2">
    <source>
        <dbReference type="Proteomes" id="UP000785679"/>
    </source>
</evidence>
<accession>A0A8J8SW04</accession>